<keyword evidence="3" id="KW-1185">Reference proteome</keyword>
<sequence>MEEEKRRKAKLANAFAFGNEDDDDKREQERIAAAKQAAQQWKQEMQNKVRPNKADVQGTRPRIDMYTALKMIADFKRSCNGKAKPMPPEIVSRRQHHRRRRRTPLHTPKYFDPCSNSRIGKP</sequence>
<dbReference type="EMBL" id="CAJNIZ010020557">
    <property type="protein sequence ID" value="CAE7442187.1"/>
    <property type="molecule type" value="Genomic_DNA"/>
</dbReference>
<name>A0A812RKN1_SYMPI</name>
<evidence type="ECO:0000256" key="1">
    <source>
        <dbReference type="SAM" id="MobiDB-lite"/>
    </source>
</evidence>
<accession>A0A812RKN1</accession>
<dbReference type="Proteomes" id="UP000649617">
    <property type="component" value="Unassembled WGS sequence"/>
</dbReference>
<evidence type="ECO:0000313" key="2">
    <source>
        <dbReference type="EMBL" id="CAE7442187.1"/>
    </source>
</evidence>
<reference evidence="2" key="1">
    <citation type="submission" date="2021-02" db="EMBL/GenBank/DDBJ databases">
        <authorList>
            <person name="Dougan E. K."/>
            <person name="Rhodes N."/>
            <person name="Thang M."/>
            <person name="Chan C."/>
        </authorList>
    </citation>
    <scope>NUCLEOTIDE SEQUENCE</scope>
</reference>
<evidence type="ECO:0000313" key="3">
    <source>
        <dbReference type="Proteomes" id="UP000649617"/>
    </source>
</evidence>
<proteinExistence type="predicted"/>
<dbReference type="AlphaFoldDB" id="A0A812RKN1"/>
<feature type="region of interest" description="Disordered" evidence="1">
    <location>
        <begin position="35"/>
        <end position="60"/>
    </location>
</feature>
<feature type="compositionally biased region" description="Basic residues" evidence="1">
    <location>
        <begin position="93"/>
        <end position="104"/>
    </location>
</feature>
<organism evidence="2 3">
    <name type="scientific">Symbiodinium pilosum</name>
    <name type="common">Dinoflagellate</name>
    <dbReference type="NCBI Taxonomy" id="2952"/>
    <lineage>
        <taxon>Eukaryota</taxon>
        <taxon>Sar</taxon>
        <taxon>Alveolata</taxon>
        <taxon>Dinophyceae</taxon>
        <taxon>Suessiales</taxon>
        <taxon>Symbiodiniaceae</taxon>
        <taxon>Symbiodinium</taxon>
    </lineage>
</organism>
<comment type="caution">
    <text evidence="2">The sequence shown here is derived from an EMBL/GenBank/DDBJ whole genome shotgun (WGS) entry which is preliminary data.</text>
</comment>
<protein>
    <submittedName>
        <fullName evidence="2">Slc43a2 protein</fullName>
    </submittedName>
</protein>
<feature type="region of interest" description="Disordered" evidence="1">
    <location>
        <begin position="78"/>
        <end position="122"/>
    </location>
</feature>
<gene>
    <name evidence="2" type="primary">slc43a2</name>
    <name evidence="2" type="ORF">SPIL2461_LOCUS10757</name>
</gene>